<dbReference type="GeneID" id="46921901"/>
<accession>A0A1X9SPH7</accession>
<dbReference type="AlphaFoldDB" id="A0A1X9SPH7"/>
<name>A0A1X9SPH7_9BACT</name>
<reference evidence="2" key="2">
    <citation type="journal article" date="2017" name="Genome Biol. Evol.">
        <title>Comparative genomic analysis identifies a Campylobacter clade deficient in selenium metabolism.</title>
        <authorList>
            <person name="Miller W.G."/>
            <person name="Yee E."/>
            <person name="Lopes B.S."/>
            <person name="Chapman M.H."/>
            <person name="Huynh S."/>
            <person name="Bono J.L."/>
            <person name="Parker C.T."/>
            <person name="Strachan N.J.C."/>
            <person name="Forbes K.J."/>
        </authorList>
    </citation>
    <scope>NUCLEOTIDE SEQUENCE [LARGE SCALE GENOMIC DNA]</scope>
    <source>
        <strain evidence="2">NCTC 13004</strain>
    </source>
</reference>
<reference evidence="2" key="1">
    <citation type="journal article" date="2017" name="Genome Biol. Evol.">
        <title>Comparative Genomic Analysis Identifies a Campylobacter Clade Deficient in Selenium Metabolism.</title>
        <authorList>
            <person name="Miller W.G."/>
            <person name="Yee E."/>
            <person name="Lopes B.S."/>
            <person name="Chapman M.H."/>
            <person name="Huynh S."/>
            <person name="Bono J.L."/>
            <person name="Parker C.T."/>
            <person name="Strachan N.J.C."/>
            <person name="Forbes K.J."/>
        </authorList>
    </citation>
    <scope>NUCLEOTIDE SEQUENCE [LARGE SCALE GENOMIC DNA]</scope>
    <source>
        <strain evidence="2">NCTC 13004</strain>
    </source>
</reference>
<evidence type="ECO:0000313" key="1">
    <source>
        <dbReference type="EMBL" id="ARQ98156.1"/>
    </source>
</evidence>
<gene>
    <name evidence="1" type="ORF">CLAN_1435</name>
</gene>
<dbReference type="KEGG" id="clx:CLAN_1435"/>
<dbReference type="EMBL" id="CP015578">
    <property type="protein sequence ID" value="ARQ98156.1"/>
    <property type="molecule type" value="Genomic_DNA"/>
</dbReference>
<sequence>MIIPQIPLDTVISVFNTIVNLAGKVGGDIIEIAKKIAPYVEKIALVIQTISTLIGIIKPEDKTEDIGQAMRESSKKPEDFDSINDYIEHLRDEIKSGNIDTNKPKTDNEKIADMALGVAIAIKAIDEKYALTTNSDFWALVGLKTKSDDINADEVQALLESSKESGIDTKNIANYIKGDKVESGVKASDVSELIENSLEKANPNMSDEEIASRFNKLLEK</sequence>
<organism evidence="1 2">
    <name type="scientific">Campylobacter lanienae NCTC 13004</name>
    <dbReference type="NCBI Taxonomy" id="1031753"/>
    <lineage>
        <taxon>Bacteria</taxon>
        <taxon>Pseudomonadati</taxon>
        <taxon>Campylobacterota</taxon>
        <taxon>Epsilonproteobacteria</taxon>
        <taxon>Campylobacterales</taxon>
        <taxon>Campylobacteraceae</taxon>
        <taxon>Campylobacter</taxon>
    </lineage>
</organism>
<evidence type="ECO:0000313" key="2">
    <source>
        <dbReference type="Proteomes" id="UP000202031"/>
    </source>
</evidence>
<dbReference type="Proteomes" id="UP000202031">
    <property type="component" value="Chromosome"/>
</dbReference>
<proteinExistence type="predicted"/>
<dbReference type="RefSeq" id="WP_100590937.1">
    <property type="nucleotide sequence ID" value="NZ_CP015578.1"/>
</dbReference>
<protein>
    <submittedName>
        <fullName evidence="1">Uncharacterized protein</fullName>
    </submittedName>
</protein>